<reference evidence="11" key="1">
    <citation type="journal article" date="2017" name="Appl. Environ. Microbiol.">
        <title>Genomic analysis of Calderihabitans maritimus KKC1, a thermophilic hydrogenogenic carboxydotrophic bacterium isolated from marine sediment.</title>
        <authorList>
            <person name="Omae K."/>
            <person name="Yoneda Y."/>
            <person name="Fukuyama Y."/>
            <person name="Yoshida T."/>
            <person name="Sako Y."/>
        </authorList>
    </citation>
    <scope>NUCLEOTIDE SEQUENCE [LARGE SCALE GENOMIC DNA]</scope>
    <source>
        <strain evidence="11">KKC1</strain>
    </source>
</reference>
<dbReference type="Gene3D" id="1.10.3210.10">
    <property type="entry name" value="Hypothetical protein af1432"/>
    <property type="match status" value="1"/>
</dbReference>
<feature type="transmembrane region" description="Helical" evidence="7">
    <location>
        <begin position="16"/>
        <end position="34"/>
    </location>
</feature>
<feature type="transmembrane region" description="Helical" evidence="7">
    <location>
        <begin position="325"/>
        <end position="345"/>
    </location>
</feature>
<dbReference type="PANTHER" id="PTHR45228">
    <property type="entry name" value="CYCLIC DI-GMP PHOSPHODIESTERASE TM_0186-RELATED"/>
    <property type="match status" value="1"/>
</dbReference>
<dbReference type="InterPro" id="IPR003607">
    <property type="entry name" value="HD/PDEase_dom"/>
</dbReference>
<keyword evidence="5 7" id="KW-0472">Membrane</keyword>
<keyword evidence="10" id="KW-0378">Hydrolase</keyword>
<evidence type="ECO:0000259" key="8">
    <source>
        <dbReference type="PROSITE" id="PS51831"/>
    </source>
</evidence>
<evidence type="ECO:0000256" key="7">
    <source>
        <dbReference type="SAM" id="Phobius"/>
    </source>
</evidence>
<evidence type="ECO:0000313" key="11">
    <source>
        <dbReference type="Proteomes" id="UP000197032"/>
    </source>
</evidence>
<evidence type="ECO:0000256" key="1">
    <source>
        <dbReference type="ARBA" id="ARBA00004651"/>
    </source>
</evidence>
<gene>
    <name evidence="10" type="ORF">KKC1_06500</name>
</gene>
<proteinExistence type="predicted"/>
<evidence type="ECO:0000256" key="5">
    <source>
        <dbReference type="ARBA" id="ARBA00023136"/>
    </source>
</evidence>
<accession>A0A1Z5HPX0</accession>
<dbReference type="InterPro" id="IPR037522">
    <property type="entry name" value="HD_GYP_dom"/>
</dbReference>
<evidence type="ECO:0000256" key="4">
    <source>
        <dbReference type="ARBA" id="ARBA00022989"/>
    </source>
</evidence>
<keyword evidence="4 7" id="KW-1133">Transmembrane helix</keyword>
<feature type="coiled-coil region" evidence="6">
    <location>
        <begin position="432"/>
        <end position="473"/>
    </location>
</feature>
<dbReference type="SUPFAM" id="SSF109604">
    <property type="entry name" value="HD-domain/PDEase-like"/>
    <property type="match status" value="1"/>
</dbReference>
<dbReference type="EMBL" id="BDGJ01000018">
    <property type="protein sequence ID" value="GAW91488.1"/>
    <property type="molecule type" value="Genomic_DNA"/>
</dbReference>
<evidence type="ECO:0000256" key="2">
    <source>
        <dbReference type="ARBA" id="ARBA00022475"/>
    </source>
</evidence>
<dbReference type="GO" id="GO:0005886">
    <property type="term" value="C:plasma membrane"/>
    <property type="evidence" value="ECO:0007669"/>
    <property type="project" value="UniProtKB-SubCell"/>
</dbReference>
<feature type="domain" description="HD-GYP" evidence="9">
    <location>
        <begin position="469"/>
        <end position="664"/>
    </location>
</feature>
<dbReference type="Proteomes" id="UP000197032">
    <property type="component" value="Unassembled WGS sequence"/>
</dbReference>
<dbReference type="Pfam" id="PF13487">
    <property type="entry name" value="HD_5"/>
    <property type="match status" value="1"/>
</dbReference>
<name>A0A1Z5HPX0_9FIRM</name>
<dbReference type="InterPro" id="IPR006674">
    <property type="entry name" value="HD_domain"/>
</dbReference>
<sequence>MVYFQSLVRIFHRMSLLRKTLLVFGLVMLLLFIIMDRSSNYVIFDVLATREISRNLAAVEEILIMRGRYLHQLAAALKAEFSHHDWREFTWLDEWLDRYGEQPNLSITFDFVWYVDADGQLLYSSSGPVSPQEFSVPIPLAEKIFEGKDFIGYMVLSEDMLRKTNLLSRTAVEVRNRYRTETDRNRVAVKGALVQVAAVPVRQEGQLKSVIVVGDILNRDTGLLDWLSSKLDGHVSLFLGPVLVATSRKDMSGERVFDHVLSPQVYRKVLEGGEPYYGRELVMDEWVYSAYKPLVDFQGRVIGAIYVGTRELPFVRYKKLIGRRILVAIASGTTVFLILFGWVVYSVIRPIKHLATAYLRIAKGTLDIQVPAFKAVNCWEVKNCRRQNCPAYQKEIKCWFVAGGKECTYCQVYKMNRGNEINFLADGFNFMVFSLKDKRRALEHAYAELERQNRELAAKQQELLQSLQALEDSQNIVVSLALAVEAKDRYTKGHSDRVACYARKLAQKLKLSKEEQSTVALAGRLHDIGKIGIQDSILNKKGKLTEQEKKIIQEHPLIGERICSSLKFARGILPVIRHHHERYDGGGYPDGLAGEKIPLLARIVAIADAYDAMTSDRPYRPGLEVAAALSELKAGAGTQWDPELVDLFIELIREDNLKKGKGQVLICES</sequence>
<feature type="domain" description="HD" evidence="8">
    <location>
        <begin position="491"/>
        <end position="613"/>
    </location>
</feature>
<protein>
    <submittedName>
        <fullName evidence="10">Metal dependent phosphohydrolase</fullName>
    </submittedName>
</protein>
<keyword evidence="3 7" id="KW-0812">Transmembrane</keyword>
<evidence type="ECO:0000256" key="3">
    <source>
        <dbReference type="ARBA" id="ARBA00022692"/>
    </source>
</evidence>
<comment type="caution">
    <text evidence="10">The sequence shown here is derived from an EMBL/GenBank/DDBJ whole genome shotgun (WGS) entry which is preliminary data.</text>
</comment>
<keyword evidence="6" id="KW-0175">Coiled coil</keyword>
<organism evidence="10 11">
    <name type="scientific">Calderihabitans maritimus</name>
    <dbReference type="NCBI Taxonomy" id="1246530"/>
    <lineage>
        <taxon>Bacteria</taxon>
        <taxon>Bacillati</taxon>
        <taxon>Bacillota</taxon>
        <taxon>Clostridia</taxon>
        <taxon>Neomoorellales</taxon>
        <taxon>Calderihabitantaceae</taxon>
        <taxon>Calderihabitans</taxon>
    </lineage>
</organism>
<evidence type="ECO:0000313" key="10">
    <source>
        <dbReference type="EMBL" id="GAW91488.1"/>
    </source>
</evidence>
<dbReference type="AlphaFoldDB" id="A0A1Z5HPX0"/>
<dbReference type="Pfam" id="PF17202">
    <property type="entry name" value="sCache_3_3"/>
    <property type="match status" value="1"/>
</dbReference>
<dbReference type="PROSITE" id="PS51831">
    <property type="entry name" value="HD"/>
    <property type="match status" value="1"/>
</dbReference>
<dbReference type="CDD" id="cd00077">
    <property type="entry name" value="HDc"/>
    <property type="match status" value="1"/>
</dbReference>
<dbReference type="InterPro" id="IPR052020">
    <property type="entry name" value="Cyclic_di-GMP/3'3'-cGAMP_PDE"/>
</dbReference>
<evidence type="ECO:0000256" key="6">
    <source>
        <dbReference type="SAM" id="Coils"/>
    </source>
</evidence>
<dbReference type="RefSeq" id="WP_202819924.1">
    <property type="nucleotide sequence ID" value="NZ_BDGJ01000018.1"/>
</dbReference>
<keyword evidence="11" id="KW-1185">Reference proteome</keyword>
<dbReference type="GO" id="GO:0016787">
    <property type="term" value="F:hydrolase activity"/>
    <property type="evidence" value="ECO:0007669"/>
    <property type="project" value="UniProtKB-KW"/>
</dbReference>
<dbReference type="PROSITE" id="PS51832">
    <property type="entry name" value="HD_GYP"/>
    <property type="match status" value="1"/>
</dbReference>
<keyword evidence="2" id="KW-1003">Cell membrane</keyword>
<dbReference type="SUPFAM" id="SSF103190">
    <property type="entry name" value="Sensory domain-like"/>
    <property type="match status" value="1"/>
</dbReference>
<evidence type="ECO:0000259" key="9">
    <source>
        <dbReference type="PROSITE" id="PS51832"/>
    </source>
</evidence>
<dbReference type="InterPro" id="IPR029151">
    <property type="entry name" value="Sensor-like_sf"/>
</dbReference>
<dbReference type="SMART" id="SM00471">
    <property type="entry name" value="HDc"/>
    <property type="match status" value="1"/>
</dbReference>
<dbReference type="InterPro" id="IPR033463">
    <property type="entry name" value="sCache_3"/>
</dbReference>
<comment type="subcellular location">
    <subcellularLocation>
        <location evidence="1">Cell membrane</location>
        <topology evidence="1">Multi-pass membrane protein</topology>
    </subcellularLocation>
</comment>